<name>A0ABR8EGE9_9CYAN</name>
<dbReference type="Pfam" id="PF11375">
    <property type="entry name" value="DUF3177"/>
    <property type="match status" value="1"/>
</dbReference>
<dbReference type="EMBL" id="JACJSK010000024">
    <property type="protein sequence ID" value="MBD2545512.1"/>
    <property type="molecule type" value="Genomic_DNA"/>
</dbReference>
<keyword evidence="1" id="KW-1133">Transmembrane helix</keyword>
<organism evidence="2 3">
    <name type="scientific">Planktothricoides raciborskii FACHB-1370</name>
    <dbReference type="NCBI Taxonomy" id="2949576"/>
    <lineage>
        <taxon>Bacteria</taxon>
        <taxon>Bacillati</taxon>
        <taxon>Cyanobacteriota</taxon>
        <taxon>Cyanophyceae</taxon>
        <taxon>Oscillatoriophycideae</taxon>
        <taxon>Oscillatoriales</taxon>
        <taxon>Oscillatoriaceae</taxon>
        <taxon>Planktothricoides</taxon>
    </lineage>
</organism>
<feature type="transmembrane region" description="Helical" evidence="1">
    <location>
        <begin position="45"/>
        <end position="76"/>
    </location>
</feature>
<evidence type="ECO:0000313" key="2">
    <source>
        <dbReference type="EMBL" id="MBD2545512.1"/>
    </source>
</evidence>
<dbReference type="InterPro" id="IPR021515">
    <property type="entry name" value="DUF3177"/>
</dbReference>
<dbReference type="Proteomes" id="UP000641954">
    <property type="component" value="Unassembled WGS sequence"/>
</dbReference>
<feature type="transmembrane region" description="Helical" evidence="1">
    <location>
        <begin position="153"/>
        <end position="175"/>
    </location>
</feature>
<reference evidence="2 3" key="1">
    <citation type="journal article" date="2020" name="ISME J.">
        <title>Comparative genomics reveals insights into cyanobacterial evolution and habitat adaptation.</title>
        <authorList>
            <person name="Chen M.Y."/>
            <person name="Teng W.K."/>
            <person name="Zhao L."/>
            <person name="Hu C.X."/>
            <person name="Zhou Y.K."/>
            <person name="Han B.P."/>
            <person name="Song L.R."/>
            <person name="Shu W.S."/>
        </authorList>
    </citation>
    <scope>NUCLEOTIDE SEQUENCE [LARGE SCALE GENOMIC DNA]</scope>
    <source>
        <strain evidence="2 3">FACHB-1370</strain>
    </source>
</reference>
<feature type="transmembrane region" description="Helical" evidence="1">
    <location>
        <begin position="96"/>
        <end position="115"/>
    </location>
</feature>
<feature type="transmembrane region" description="Helical" evidence="1">
    <location>
        <begin position="6"/>
        <end position="24"/>
    </location>
</feature>
<keyword evidence="3" id="KW-1185">Reference proteome</keyword>
<keyword evidence="1" id="KW-0812">Transmembrane</keyword>
<accession>A0ABR8EGE9</accession>
<evidence type="ECO:0000313" key="3">
    <source>
        <dbReference type="Proteomes" id="UP000641954"/>
    </source>
</evidence>
<keyword evidence="1" id="KW-0472">Membrane</keyword>
<evidence type="ECO:0000256" key="1">
    <source>
        <dbReference type="SAM" id="Phobius"/>
    </source>
</evidence>
<sequence length="188" mass="21387">MDYRLAVIFTVLIPLILLIWSFTVKSDAIQHLVTIYWKVSSLLAITVYLMIAALPISFISAIAARILIPISLWFWVDLNEEIEEQPDSLLKLSFTAWRWAMTVYMTVGALLQIPVTRCGFWPKNMILGEPSCRIWLDAPWGYKEMFHANSSPGFLGFLGIVGLMFYAICFTWFVVVRLGKQGRSATGN</sequence>
<comment type="caution">
    <text evidence="2">The sequence shown here is derived from an EMBL/GenBank/DDBJ whole genome shotgun (WGS) entry which is preliminary data.</text>
</comment>
<protein>
    <submittedName>
        <fullName evidence="2">DUF3177 family protein</fullName>
    </submittedName>
</protein>
<proteinExistence type="predicted"/>
<gene>
    <name evidence="2" type="ORF">H6G72_17065</name>
</gene>